<feature type="transmembrane region" description="Helical" evidence="9">
    <location>
        <begin position="139"/>
        <end position="157"/>
    </location>
</feature>
<dbReference type="GO" id="GO:0005886">
    <property type="term" value="C:plasma membrane"/>
    <property type="evidence" value="ECO:0007669"/>
    <property type="project" value="UniProtKB-SubCell"/>
</dbReference>
<accession>A0A1J0LSJ6</accession>
<feature type="transmembrane region" description="Helical" evidence="9">
    <location>
        <begin position="34"/>
        <end position="51"/>
    </location>
</feature>
<comment type="subcellular location">
    <subcellularLocation>
        <location evidence="1">Cell membrane</location>
        <topology evidence="1">Multi-pass membrane protein</topology>
    </subcellularLocation>
</comment>
<evidence type="ECO:0000256" key="9">
    <source>
        <dbReference type="SAM" id="Phobius"/>
    </source>
</evidence>
<keyword evidence="7 9" id="KW-0472">Membrane</keyword>
<feature type="transmembrane region" description="Helical" evidence="9">
    <location>
        <begin position="186"/>
        <end position="211"/>
    </location>
</feature>
<evidence type="ECO:0000256" key="4">
    <source>
        <dbReference type="ARBA" id="ARBA00022692"/>
    </source>
</evidence>
<dbReference type="Pfam" id="PF02653">
    <property type="entry name" value="BPD_transp_2"/>
    <property type="match status" value="1"/>
</dbReference>
<proteinExistence type="inferred from homology"/>
<evidence type="ECO:0000256" key="2">
    <source>
        <dbReference type="ARBA" id="ARBA00022448"/>
    </source>
</evidence>
<dbReference type="Proteomes" id="UP000182993">
    <property type="component" value="Chromosome"/>
</dbReference>
<sequence length="291" mass="30475">MSDLLPYLIGGLANGALYGLLALGFVLVYRATSVVNFAIGEFLLVGAYLTYTFALFLPLPLAILAALPLAFLFGILVEGGFVRPLLGRNVVAVIMATIGLAAALDGGVQLLWGPDLKYLTGSLPDLGFQAGSVFVSSRAVWNLLLALPLGLGLLWLLRRSKYGILVRAISEREVAALALGIPTARILAGVWGVSALLATLAGALLAVASGVGHNLVFFGMKVFPVAILGGLDSVGGALLAGFLLGVLEAVSQRYLEPILPGFTEALPFLVVLLVLLVRPYGLLGERQIERV</sequence>
<gene>
    <name evidence="10" type="ORF">A0O31_00212</name>
</gene>
<dbReference type="RefSeq" id="WP_071676306.1">
    <property type="nucleotide sequence ID" value="NZ_CP016312.1"/>
</dbReference>
<dbReference type="GO" id="GO:0022857">
    <property type="term" value="F:transmembrane transporter activity"/>
    <property type="evidence" value="ECO:0007669"/>
    <property type="project" value="InterPro"/>
</dbReference>
<dbReference type="GO" id="GO:0006865">
    <property type="term" value="P:amino acid transport"/>
    <property type="evidence" value="ECO:0007669"/>
    <property type="project" value="UniProtKB-KW"/>
</dbReference>
<dbReference type="InterPro" id="IPR001851">
    <property type="entry name" value="ABC_transp_permease"/>
</dbReference>
<feature type="transmembrane region" description="Helical" evidence="9">
    <location>
        <begin position="223"/>
        <end position="246"/>
    </location>
</feature>
<evidence type="ECO:0000256" key="3">
    <source>
        <dbReference type="ARBA" id="ARBA00022475"/>
    </source>
</evidence>
<feature type="transmembrane region" description="Helical" evidence="9">
    <location>
        <begin position="6"/>
        <end position="27"/>
    </location>
</feature>
<keyword evidence="2" id="KW-0813">Transport</keyword>
<evidence type="ECO:0000256" key="1">
    <source>
        <dbReference type="ARBA" id="ARBA00004651"/>
    </source>
</evidence>
<keyword evidence="6 9" id="KW-1133">Transmembrane helix</keyword>
<dbReference type="KEGG" id="tbc:A0O31_00212"/>
<feature type="transmembrane region" description="Helical" evidence="9">
    <location>
        <begin position="57"/>
        <end position="77"/>
    </location>
</feature>
<dbReference type="STRING" id="56956.A0O31_00212"/>
<keyword evidence="3" id="KW-1003">Cell membrane</keyword>
<name>A0A1J0LSJ6_THEBO</name>
<organism evidence="10 11">
    <name type="scientific">Thermus brockianus</name>
    <dbReference type="NCBI Taxonomy" id="56956"/>
    <lineage>
        <taxon>Bacteria</taxon>
        <taxon>Thermotogati</taxon>
        <taxon>Deinococcota</taxon>
        <taxon>Deinococci</taxon>
        <taxon>Thermales</taxon>
        <taxon>Thermaceae</taxon>
        <taxon>Thermus</taxon>
    </lineage>
</organism>
<dbReference type="PANTHER" id="PTHR11795:SF451">
    <property type="entry name" value="ABC TRANSPORTER PERMEASE PROTEIN"/>
    <property type="match status" value="1"/>
</dbReference>
<dbReference type="OrthoDB" id="9807115at2"/>
<reference evidence="11" key="1">
    <citation type="submission" date="2016-06" db="EMBL/GenBank/DDBJ databases">
        <title>Whole genome sequencing of Thermus brockianus strain GE-1.</title>
        <authorList>
            <person name="Schaefers C."/>
            <person name="Blank S."/>
            <person name="Wiebusch S."/>
            <person name="Elleuche S."/>
            <person name="Antranikian G."/>
        </authorList>
    </citation>
    <scope>NUCLEOTIDE SEQUENCE [LARGE SCALE GENOMIC DNA]</scope>
    <source>
        <strain evidence="11">GE-1</strain>
    </source>
</reference>
<feature type="transmembrane region" description="Helical" evidence="9">
    <location>
        <begin position="89"/>
        <end position="112"/>
    </location>
</feature>
<evidence type="ECO:0000313" key="10">
    <source>
        <dbReference type="EMBL" id="APD08437.1"/>
    </source>
</evidence>
<evidence type="ECO:0000313" key="11">
    <source>
        <dbReference type="Proteomes" id="UP000182993"/>
    </source>
</evidence>
<feature type="transmembrane region" description="Helical" evidence="9">
    <location>
        <begin position="258"/>
        <end position="277"/>
    </location>
</feature>
<dbReference type="EMBL" id="CP016312">
    <property type="protein sequence ID" value="APD08437.1"/>
    <property type="molecule type" value="Genomic_DNA"/>
</dbReference>
<evidence type="ECO:0000256" key="6">
    <source>
        <dbReference type="ARBA" id="ARBA00022989"/>
    </source>
</evidence>
<evidence type="ECO:0000256" key="5">
    <source>
        <dbReference type="ARBA" id="ARBA00022970"/>
    </source>
</evidence>
<comment type="similarity">
    <text evidence="8">Belongs to the binding-protein-dependent transport system permease family. LivHM subfamily.</text>
</comment>
<keyword evidence="4 9" id="KW-0812">Transmembrane</keyword>
<dbReference type="AlphaFoldDB" id="A0A1J0LSJ6"/>
<dbReference type="PANTHER" id="PTHR11795">
    <property type="entry name" value="BRANCHED-CHAIN AMINO ACID TRANSPORT SYSTEM PERMEASE PROTEIN LIVH"/>
    <property type="match status" value="1"/>
</dbReference>
<dbReference type="InterPro" id="IPR052157">
    <property type="entry name" value="BCAA_transport_permease"/>
</dbReference>
<evidence type="ECO:0000256" key="7">
    <source>
        <dbReference type="ARBA" id="ARBA00023136"/>
    </source>
</evidence>
<evidence type="ECO:0000256" key="8">
    <source>
        <dbReference type="ARBA" id="ARBA00037998"/>
    </source>
</evidence>
<protein>
    <submittedName>
        <fullName evidence="10">Branched-chain amino acid ABC transporter permease</fullName>
    </submittedName>
</protein>
<keyword evidence="5" id="KW-0029">Amino-acid transport</keyword>
<dbReference type="CDD" id="cd06582">
    <property type="entry name" value="TM_PBP1_LivH_like"/>
    <property type="match status" value="1"/>
</dbReference>